<accession>A0ABR7U166</accession>
<name>A0ABR7U166_9BRAD</name>
<evidence type="ECO:0000313" key="1">
    <source>
        <dbReference type="EMBL" id="MBC9977726.1"/>
    </source>
</evidence>
<dbReference type="InterPro" id="IPR046133">
    <property type="entry name" value="DUF6130"/>
</dbReference>
<dbReference type="RefSeq" id="WP_188098757.1">
    <property type="nucleotide sequence ID" value="NZ_JAANIH010000011.1"/>
</dbReference>
<evidence type="ECO:0008006" key="3">
    <source>
        <dbReference type="Google" id="ProtNLM"/>
    </source>
</evidence>
<protein>
    <recommendedName>
        <fullName evidence="3">DUF4399 domain-containing protein</fullName>
    </recommendedName>
</protein>
<evidence type="ECO:0000313" key="2">
    <source>
        <dbReference type="Proteomes" id="UP000639516"/>
    </source>
</evidence>
<dbReference type="Pfam" id="PF19625">
    <property type="entry name" value="DUF6130"/>
    <property type="match status" value="1"/>
</dbReference>
<keyword evidence="2" id="KW-1185">Reference proteome</keyword>
<dbReference type="EMBL" id="JAATTO010000006">
    <property type="protein sequence ID" value="MBC9977726.1"/>
    <property type="molecule type" value="Genomic_DNA"/>
</dbReference>
<reference evidence="1 2" key="1">
    <citation type="journal article" date="2020" name="Arch. Microbiol.">
        <title>Bradyrhizobium campsiandrae sp. nov., a nitrogen-fixing bacterial strain isolated from a native leguminous tree from the Amazon adapted to flooded conditions.</title>
        <authorList>
            <person name="Cabral Michel D."/>
            <person name="Martins da Costa E."/>
            <person name="Azarias Guimaraes A."/>
            <person name="Soares de Carvalho T."/>
            <person name="Santos de Castro Caputo P."/>
            <person name="Willems A."/>
            <person name="de Souza Moreira F.M."/>
        </authorList>
    </citation>
    <scope>NUCLEOTIDE SEQUENCE [LARGE SCALE GENOMIC DNA]</scope>
    <source>
        <strain evidence="2">INPA 384B</strain>
    </source>
</reference>
<proteinExistence type="predicted"/>
<comment type="caution">
    <text evidence="1">The sequence shown here is derived from an EMBL/GenBank/DDBJ whole genome shotgun (WGS) entry which is preliminary data.</text>
</comment>
<dbReference type="Proteomes" id="UP000639516">
    <property type="component" value="Unassembled WGS sequence"/>
</dbReference>
<sequence length="143" mass="15376">MDAVSDINARAAVNCATANPRAATAREVRGPSPLLALNDEAPARLIVDPPLAKSLAEGRVFIQYRTENLRVLPVFGAGALEVSPRVGHVHITVDDMPWHFIDASGETVVVVGLAPGAHRILFELADPTHRVIDSQTVRFTIPE</sequence>
<organism evidence="1 2">
    <name type="scientific">Bradyrhizobium campsiandrae</name>
    <dbReference type="NCBI Taxonomy" id="1729892"/>
    <lineage>
        <taxon>Bacteria</taxon>
        <taxon>Pseudomonadati</taxon>
        <taxon>Pseudomonadota</taxon>
        <taxon>Alphaproteobacteria</taxon>
        <taxon>Hyphomicrobiales</taxon>
        <taxon>Nitrobacteraceae</taxon>
        <taxon>Bradyrhizobium</taxon>
    </lineage>
</organism>
<gene>
    <name evidence="1" type="ORF">HA482_05770</name>
</gene>